<dbReference type="Proteomes" id="UP000054559">
    <property type="component" value="Unassembled WGS sequence"/>
</dbReference>
<dbReference type="AlphaFoldDB" id="A0A0J8QLI9"/>
<evidence type="ECO:0000313" key="2">
    <source>
        <dbReference type="EMBL" id="KMU73265.1"/>
    </source>
</evidence>
<organism evidence="2 3">
    <name type="scientific">Coccidioides immitis RMSCC 3703</name>
    <dbReference type="NCBI Taxonomy" id="454286"/>
    <lineage>
        <taxon>Eukaryota</taxon>
        <taxon>Fungi</taxon>
        <taxon>Dikarya</taxon>
        <taxon>Ascomycota</taxon>
        <taxon>Pezizomycotina</taxon>
        <taxon>Eurotiomycetes</taxon>
        <taxon>Eurotiomycetidae</taxon>
        <taxon>Onygenales</taxon>
        <taxon>Onygenaceae</taxon>
        <taxon>Coccidioides</taxon>
    </lineage>
</organism>
<evidence type="ECO:0000256" key="1">
    <source>
        <dbReference type="SAM" id="MobiDB-lite"/>
    </source>
</evidence>
<dbReference type="OrthoDB" id="10614412at2759"/>
<accession>A0A0J8QLI9</accession>
<dbReference type="EMBL" id="DS268238">
    <property type="protein sequence ID" value="KMU73265.1"/>
    <property type="molecule type" value="Genomic_DNA"/>
</dbReference>
<gene>
    <name evidence="2" type="ORF">CISG_09833</name>
</gene>
<evidence type="ECO:0000313" key="3">
    <source>
        <dbReference type="Proteomes" id="UP000054559"/>
    </source>
</evidence>
<reference evidence="3" key="1">
    <citation type="journal article" date="2010" name="Genome Res.">
        <title>Population genomic sequencing of Coccidioides fungi reveals recent hybridization and transposon control.</title>
        <authorList>
            <person name="Neafsey D.E."/>
            <person name="Barker B.M."/>
            <person name="Sharpton T.J."/>
            <person name="Stajich J.E."/>
            <person name="Park D.J."/>
            <person name="Whiston E."/>
            <person name="Hung C.-Y."/>
            <person name="McMahan C."/>
            <person name="White J."/>
            <person name="Sykes S."/>
            <person name="Heiman D."/>
            <person name="Young S."/>
            <person name="Zeng Q."/>
            <person name="Abouelleil A."/>
            <person name="Aftuck L."/>
            <person name="Bessette D."/>
            <person name="Brown A."/>
            <person name="FitzGerald M."/>
            <person name="Lui A."/>
            <person name="Macdonald J.P."/>
            <person name="Priest M."/>
            <person name="Orbach M.J."/>
            <person name="Galgiani J.N."/>
            <person name="Kirkland T.N."/>
            <person name="Cole G.T."/>
            <person name="Birren B.W."/>
            <person name="Henn M.R."/>
            <person name="Taylor J.W."/>
            <person name="Rounsley S.D."/>
        </authorList>
    </citation>
    <scope>NUCLEOTIDE SEQUENCE [LARGE SCALE GENOMIC DNA]</scope>
    <source>
        <strain evidence="3">RMSCC 3703</strain>
    </source>
</reference>
<sequence length="210" mass="22526">MMCHIRHTQVAGPKHQFCLGTPASYLATVLQEGGTQAPANERRNAEANGSIGMTTSLLSPHPQQLSWSIAAVLYSTGINVSSTPADHAVYPEYPSQQAPCQEGQLAPDNSPEEAIAEQLYVKNAEDPIPADPQELPLPPPDIWGTWGRGKDEPCQEAQFTPGSPPEDTIAEPLENVKGPLEEPTADVVGGPVLAESEESHFPPQGAWDQY</sequence>
<name>A0A0J8QLI9_COCIT</name>
<proteinExistence type="predicted"/>
<protein>
    <submittedName>
        <fullName evidence="2">Uncharacterized protein</fullName>
    </submittedName>
</protein>
<feature type="region of interest" description="Disordered" evidence="1">
    <location>
        <begin position="143"/>
        <end position="210"/>
    </location>
</feature>